<evidence type="ECO:0000256" key="1">
    <source>
        <dbReference type="SAM" id="MobiDB-lite"/>
    </source>
</evidence>
<feature type="compositionally biased region" description="Polar residues" evidence="1">
    <location>
        <begin position="16"/>
        <end position="29"/>
    </location>
</feature>
<dbReference type="Proteomes" id="UP000245910">
    <property type="component" value="Chromosome IIII"/>
</dbReference>
<dbReference type="AlphaFoldDB" id="A0A2L2TAU0"/>
<evidence type="ECO:0000313" key="2">
    <source>
        <dbReference type="EMBL" id="CEI38632.1"/>
    </source>
</evidence>
<keyword evidence="3" id="KW-1185">Reference proteome</keyword>
<feature type="compositionally biased region" description="Polar residues" evidence="1">
    <location>
        <begin position="56"/>
        <end position="66"/>
    </location>
</feature>
<sequence length="134" mass="13990">MTACELESNMVVPQREVSNSGGSTITPNSAPVPPQTLGQTGYGRDTSIWAPGLDANQPNNNATTGSYFGHGVNSGGSNSVSGMGNFVLGQHVDHSSRRLAAAKRLQRTVKFTTEEVAQMSGETPKQTDVVGSNP</sequence>
<feature type="region of interest" description="Disordered" evidence="1">
    <location>
        <begin position="1"/>
        <end position="67"/>
    </location>
</feature>
<dbReference type="EMBL" id="LN649232">
    <property type="protein sequence ID" value="CEI38632.1"/>
    <property type="molecule type" value="Genomic_DNA"/>
</dbReference>
<protein>
    <submittedName>
        <fullName evidence="2">Uncharacterized protein</fullName>
    </submittedName>
</protein>
<evidence type="ECO:0000313" key="3">
    <source>
        <dbReference type="Proteomes" id="UP000245910"/>
    </source>
</evidence>
<proteinExistence type="predicted"/>
<accession>A0A2L2TAU0</accession>
<organism evidence="2 3">
    <name type="scientific">Fusarium venenatum</name>
    <dbReference type="NCBI Taxonomy" id="56646"/>
    <lineage>
        <taxon>Eukaryota</taxon>
        <taxon>Fungi</taxon>
        <taxon>Dikarya</taxon>
        <taxon>Ascomycota</taxon>
        <taxon>Pezizomycotina</taxon>
        <taxon>Sordariomycetes</taxon>
        <taxon>Hypocreomycetidae</taxon>
        <taxon>Hypocreales</taxon>
        <taxon>Nectriaceae</taxon>
        <taxon>Fusarium</taxon>
    </lineage>
</organism>
<reference evidence="3" key="1">
    <citation type="submission" date="2014-10" db="EMBL/GenBank/DDBJ databases">
        <authorList>
            <person name="King R."/>
        </authorList>
    </citation>
    <scope>NUCLEOTIDE SEQUENCE [LARGE SCALE GENOMIC DNA]</scope>
    <source>
        <strain evidence="3">A3/5</strain>
    </source>
</reference>
<name>A0A2L2TAU0_9HYPO</name>